<keyword evidence="3" id="KW-1185">Reference proteome</keyword>
<name>A0A385SYQ2_9BACT</name>
<evidence type="ECO:0000313" key="3">
    <source>
        <dbReference type="Proteomes" id="UP000266183"/>
    </source>
</evidence>
<keyword evidence="2" id="KW-0378">Hydrolase</keyword>
<dbReference type="Gene3D" id="3.40.710.10">
    <property type="entry name" value="DD-peptidase/beta-lactamase superfamily"/>
    <property type="match status" value="1"/>
</dbReference>
<dbReference type="InterPro" id="IPR050491">
    <property type="entry name" value="AmpC-like"/>
</dbReference>
<dbReference type="Pfam" id="PF00144">
    <property type="entry name" value="Beta-lactamase"/>
    <property type="match status" value="1"/>
</dbReference>
<dbReference type="AlphaFoldDB" id="A0A385SYQ2"/>
<proteinExistence type="predicted"/>
<evidence type="ECO:0000259" key="1">
    <source>
        <dbReference type="Pfam" id="PF00144"/>
    </source>
</evidence>
<dbReference type="Proteomes" id="UP000266183">
    <property type="component" value="Chromosome"/>
</dbReference>
<dbReference type="KEGG" id="chk:D4L85_31825"/>
<dbReference type="InterPro" id="IPR012338">
    <property type="entry name" value="Beta-lactam/transpept-like"/>
</dbReference>
<organism evidence="2 3">
    <name type="scientific">Chryseolinea soli</name>
    <dbReference type="NCBI Taxonomy" id="2321403"/>
    <lineage>
        <taxon>Bacteria</taxon>
        <taxon>Pseudomonadati</taxon>
        <taxon>Bacteroidota</taxon>
        <taxon>Cytophagia</taxon>
        <taxon>Cytophagales</taxon>
        <taxon>Fulvivirgaceae</taxon>
        <taxon>Chryseolinea</taxon>
    </lineage>
</organism>
<dbReference type="GO" id="GO:0016787">
    <property type="term" value="F:hydrolase activity"/>
    <property type="evidence" value="ECO:0007669"/>
    <property type="project" value="UniProtKB-KW"/>
</dbReference>
<gene>
    <name evidence="2" type="ORF">D4L85_31825</name>
</gene>
<dbReference type="PANTHER" id="PTHR46825">
    <property type="entry name" value="D-ALANYL-D-ALANINE-CARBOXYPEPTIDASE/ENDOPEPTIDASE AMPH"/>
    <property type="match status" value="1"/>
</dbReference>
<dbReference type="InterPro" id="IPR001466">
    <property type="entry name" value="Beta-lactam-related"/>
</dbReference>
<feature type="domain" description="Beta-lactamase-related" evidence="1">
    <location>
        <begin position="56"/>
        <end position="343"/>
    </location>
</feature>
<evidence type="ECO:0000313" key="2">
    <source>
        <dbReference type="EMBL" id="AYB34890.1"/>
    </source>
</evidence>
<sequence>MTKLSLMKDVISYITVIILATLHTTAQSQVRDSDSIMVKRLNDYLVSANSAYRFNGSAMILYHGRILLSKGYGFSNIASKSVNTTETRFPILSMTKTFTSTVILKLEEEGKLSVNDNLSKYLPDYPNGSKIKIRHLLTHSSGIYDYTGNVGIEDSLIVNNPIAKEKVISHFKDKPLDFPPGKYYSYSNSGYFLLGLIIEKVTAQPYETVVREMIFRPLDMTQSGFDFINLPREVKAQGYELWTEDKVIPYKHYDSTYAYSAGSIYSTIADLDKWAEAISSRRILKPETWKEAFDKKINNYGYGWQTGIFVGKKYVKHSGGYPGFMSEFIYYPDEDLTVILLNNFGTYDQNIWSVGMGLSCIAFQLPYDNWKLRPKITLDERMLEKRVGTYEMSFKNQKSKIGIKLKDSNLYLDIDGMELSLYAENENTFFLEYFNAQLVFEKDKIIFHSHGQDGELKKK</sequence>
<dbReference type="SUPFAM" id="SSF56601">
    <property type="entry name" value="beta-lactamase/transpeptidase-like"/>
    <property type="match status" value="1"/>
</dbReference>
<protein>
    <submittedName>
        <fullName evidence="2">Class A beta-lactamase-related serine hydrolase</fullName>
    </submittedName>
</protein>
<dbReference type="PANTHER" id="PTHR46825:SF9">
    <property type="entry name" value="BETA-LACTAMASE-RELATED DOMAIN-CONTAINING PROTEIN"/>
    <property type="match status" value="1"/>
</dbReference>
<dbReference type="EMBL" id="CP032382">
    <property type="protein sequence ID" value="AYB34890.1"/>
    <property type="molecule type" value="Genomic_DNA"/>
</dbReference>
<reference evidence="3" key="1">
    <citation type="submission" date="2018-09" db="EMBL/GenBank/DDBJ databases">
        <title>Chryseolinea sp. KIS68-18 isolated from soil.</title>
        <authorList>
            <person name="Weon H.-Y."/>
            <person name="Kwon S.-W."/>
            <person name="Lee S.A."/>
        </authorList>
    </citation>
    <scope>NUCLEOTIDE SEQUENCE [LARGE SCALE GENOMIC DNA]</scope>
    <source>
        <strain evidence="3">KIS68-18</strain>
    </source>
</reference>
<accession>A0A385SYQ2</accession>